<dbReference type="Proteomes" id="UP000002640">
    <property type="component" value="Unassembled WGS sequence"/>
</dbReference>
<protein>
    <submittedName>
        <fullName evidence="2">Uncharacterized protein</fullName>
    </submittedName>
</protein>
<feature type="compositionally biased region" description="Low complexity" evidence="1">
    <location>
        <begin position="228"/>
        <end position="241"/>
    </location>
</feature>
<sequence>MVLIRARRTKLASAVRQGDHDDASSTRRQAHVRARQDNRRRAVLYDVSSPSGKRLPSVSLQPTDARARRDLMRLTQMEDKRVESDKKSAYEDEQNDCKHREHLNYRPPMDHIQNLRDLHTTVAKDCRNNVKLTPEQRMLAKLKQKFASKQYGEPPTGTKPEWRLGYKNNIDTGSRAGVNGTFEPRDGARERILDSQSATTLLPGSVAVAYPLKKSKIPRRRVIKKKPWCPASSSKSPSSSSLRRRYPVERFTPPSFDNMVSSPDQENEGSPALSPFDHDGLQRFPIRSVEPFEPIDEAQEEFVVDTRCARRQQTLLTKVADTYARVRARMDRMKDPHLRYELPVEDAAQHPRAYRLGLDVPSTAIKPTKRKEKLKFRPKSAGTSLGFQTGCLGPKGGDLLAPERNGSGKVAGARRRPHSASITYFRNSTVYCMGPATPSKSGCVSAATDFRSIFERMTLDEYMSACGCLNTNMTPPLTASDRKQPDSPHSSPIREIKRFSTNLTNTELMDAGAASSVDASPSFMATRNALAVSRQQFHLALEAFNLSPTDVNLFFSALDVTVSDRVQVWDAMCSVETLQHEHTALRRARVQQLQAPPTKDLEFFRRQST</sequence>
<gene>
    <name evidence="2" type="ORF">PHYSODRAFT_481940</name>
</gene>
<organism evidence="2 3">
    <name type="scientific">Phytophthora sojae (strain P6497)</name>
    <name type="common">Soybean stem and root rot agent</name>
    <name type="synonym">Phytophthora megasperma f. sp. glycines</name>
    <dbReference type="NCBI Taxonomy" id="1094619"/>
    <lineage>
        <taxon>Eukaryota</taxon>
        <taxon>Sar</taxon>
        <taxon>Stramenopiles</taxon>
        <taxon>Oomycota</taxon>
        <taxon>Peronosporomycetes</taxon>
        <taxon>Peronosporales</taxon>
        <taxon>Peronosporaceae</taxon>
        <taxon>Phytophthora</taxon>
    </lineage>
</organism>
<dbReference type="AlphaFoldDB" id="G4Z0V4"/>
<keyword evidence="3" id="KW-1185">Reference proteome</keyword>
<reference evidence="2 3" key="1">
    <citation type="journal article" date="2006" name="Science">
        <title>Phytophthora genome sequences uncover evolutionary origins and mechanisms of pathogenesis.</title>
        <authorList>
            <person name="Tyler B.M."/>
            <person name="Tripathy S."/>
            <person name="Zhang X."/>
            <person name="Dehal P."/>
            <person name="Jiang R.H."/>
            <person name="Aerts A."/>
            <person name="Arredondo F.D."/>
            <person name="Baxter L."/>
            <person name="Bensasson D."/>
            <person name="Beynon J.L."/>
            <person name="Chapman J."/>
            <person name="Damasceno C.M."/>
            <person name="Dorrance A.E."/>
            <person name="Dou D."/>
            <person name="Dickerman A.W."/>
            <person name="Dubchak I.L."/>
            <person name="Garbelotto M."/>
            <person name="Gijzen M."/>
            <person name="Gordon S.G."/>
            <person name="Govers F."/>
            <person name="Grunwald N.J."/>
            <person name="Huang W."/>
            <person name="Ivors K.L."/>
            <person name="Jones R.W."/>
            <person name="Kamoun S."/>
            <person name="Krampis K."/>
            <person name="Lamour K.H."/>
            <person name="Lee M.K."/>
            <person name="McDonald W.H."/>
            <person name="Medina M."/>
            <person name="Meijer H.J."/>
            <person name="Nordberg E.K."/>
            <person name="Maclean D.J."/>
            <person name="Ospina-Giraldo M.D."/>
            <person name="Morris P.F."/>
            <person name="Phuntumart V."/>
            <person name="Putnam N.H."/>
            <person name="Rash S."/>
            <person name="Rose J.K."/>
            <person name="Sakihama Y."/>
            <person name="Salamov A.A."/>
            <person name="Savidor A."/>
            <person name="Scheuring C.F."/>
            <person name="Smith B.M."/>
            <person name="Sobral B.W."/>
            <person name="Terry A."/>
            <person name="Torto-Alalibo T.A."/>
            <person name="Win J."/>
            <person name="Xu Z."/>
            <person name="Zhang H."/>
            <person name="Grigoriev I.V."/>
            <person name="Rokhsar D.S."/>
            <person name="Boore J.L."/>
        </authorList>
    </citation>
    <scope>NUCLEOTIDE SEQUENCE [LARGE SCALE GENOMIC DNA]</scope>
    <source>
        <strain evidence="2 3">P6497</strain>
    </source>
</reference>
<name>G4Z0V4_PHYSP</name>
<evidence type="ECO:0000256" key="1">
    <source>
        <dbReference type="SAM" id="MobiDB-lite"/>
    </source>
</evidence>
<dbReference type="KEGG" id="psoj:PHYSODRAFT_481940"/>
<dbReference type="OMA" id="NDCKHRE"/>
<dbReference type="InParanoid" id="G4Z0V4"/>
<accession>G4Z0V4</accession>
<evidence type="ECO:0000313" key="2">
    <source>
        <dbReference type="EMBL" id="EGZ22793.1"/>
    </source>
</evidence>
<proteinExistence type="predicted"/>
<evidence type="ECO:0000313" key="3">
    <source>
        <dbReference type="Proteomes" id="UP000002640"/>
    </source>
</evidence>
<feature type="region of interest" description="Disordered" evidence="1">
    <location>
        <begin position="8"/>
        <end position="40"/>
    </location>
</feature>
<dbReference type="GeneID" id="20655438"/>
<dbReference type="RefSeq" id="XP_009518081.1">
    <property type="nucleotide sequence ID" value="XM_009519786.1"/>
</dbReference>
<feature type="region of interest" description="Disordered" evidence="1">
    <location>
        <begin position="223"/>
        <end position="275"/>
    </location>
</feature>
<dbReference type="EMBL" id="JH159152">
    <property type="protein sequence ID" value="EGZ22793.1"/>
    <property type="molecule type" value="Genomic_DNA"/>
</dbReference>